<protein>
    <submittedName>
        <fullName evidence="1">Uncharacterized protein</fullName>
    </submittedName>
</protein>
<dbReference type="RefSeq" id="WP_230732403.1">
    <property type="nucleotide sequence ID" value="NZ_JAJNDB010000001.1"/>
</dbReference>
<name>A0ABS8P656_9PSEU</name>
<keyword evidence="2" id="KW-1185">Reference proteome</keyword>
<proteinExistence type="predicted"/>
<comment type="caution">
    <text evidence="1">The sequence shown here is derived from an EMBL/GenBank/DDBJ whole genome shotgun (WGS) entry which is preliminary data.</text>
</comment>
<reference evidence="1 2" key="1">
    <citation type="submission" date="2021-11" db="EMBL/GenBank/DDBJ databases">
        <title>Draft genome sequence of Actinomycetospora sp. SF1 isolated from the rhizosphere soil.</title>
        <authorList>
            <person name="Duangmal K."/>
            <person name="Chantavorakit T."/>
        </authorList>
    </citation>
    <scope>NUCLEOTIDE SEQUENCE [LARGE SCALE GENOMIC DNA]</scope>
    <source>
        <strain evidence="1 2">TBRC 5722</strain>
    </source>
</reference>
<evidence type="ECO:0000313" key="2">
    <source>
        <dbReference type="Proteomes" id="UP001199469"/>
    </source>
</evidence>
<gene>
    <name evidence="1" type="ORF">LQ327_10170</name>
</gene>
<dbReference type="EMBL" id="JAJNDB010000001">
    <property type="protein sequence ID" value="MCD2193742.1"/>
    <property type="molecule type" value="Genomic_DNA"/>
</dbReference>
<accession>A0ABS8P656</accession>
<evidence type="ECO:0000313" key="1">
    <source>
        <dbReference type="EMBL" id="MCD2193742.1"/>
    </source>
</evidence>
<organism evidence="1 2">
    <name type="scientific">Actinomycetospora endophytica</name>
    <dbReference type="NCBI Taxonomy" id="2291215"/>
    <lineage>
        <taxon>Bacteria</taxon>
        <taxon>Bacillati</taxon>
        <taxon>Actinomycetota</taxon>
        <taxon>Actinomycetes</taxon>
        <taxon>Pseudonocardiales</taxon>
        <taxon>Pseudonocardiaceae</taxon>
        <taxon>Actinomycetospora</taxon>
    </lineage>
</organism>
<dbReference type="Proteomes" id="UP001199469">
    <property type="component" value="Unassembled WGS sequence"/>
</dbReference>
<sequence length="146" mass="16504">MEGDGDYDFESPVWWDPKVRRVVLDARSFEPCLFLVRGTEFVLASGHEVICSGDLGRVGYSWPERIELPVCDLAVDGRIYRIYFCHPHPQARPFEGSTADEITEVVTLAGRPGGVATRRISVMRMPSHTSLNPGRKRMQRFQALLP</sequence>